<dbReference type="EMBL" id="KQ249881">
    <property type="protein sequence ID" value="KNC70941.1"/>
    <property type="molecule type" value="Genomic_DNA"/>
</dbReference>
<organism evidence="3 4">
    <name type="scientific">Sphaeroforma arctica JP610</name>
    <dbReference type="NCBI Taxonomy" id="667725"/>
    <lineage>
        <taxon>Eukaryota</taxon>
        <taxon>Ichthyosporea</taxon>
        <taxon>Ichthyophonida</taxon>
        <taxon>Sphaeroforma</taxon>
    </lineage>
</organism>
<sequence>MGRRIALHANQIVFILGTCIPIVLALNVMYKHYFHQSKPPVKLPELERFTPATPLGQAPDTTDHFVTPKTTLKSANNTKTSHIRMARSARVSNVGGDTPARSRVSVNTPQQLDRLLQD</sequence>
<accession>A0A0L0F2U5</accession>
<evidence type="ECO:0000313" key="3">
    <source>
        <dbReference type="EMBL" id="KNC70941.1"/>
    </source>
</evidence>
<dbReference type="AlphaFoldDB" id="A0A0L0F2U5"/>
<name>A0A0L0F2U5_9EUKA</name>
<keyword evidence="2" id="KW-0472">Membrane</keyword>
<dbReference type="Proteomes" id="UP000054560">
    <property type="component" value="Unassembled WGS sequence"/>
</dbReference>
<evidence type="ECO:0000256" key="2">
    <source>
        <dbReference type="SAM" id="Phobius"/>
    </source>
</evidence>
<evidence type="ECO:0000313" key="4">
    <source>
        <dbReference type="Proteomes" id="UP000054560"/>
    </source>
</evidence>
<keyword evidence="4" id="KW-1185">Reference proteome</keyword>
<dbReference type="GeneID" id="25917031"/>
<gene>
    <name evidence="3" type="ORF">SARC_16527</name>
</gene>
<dbReference type="RefSeq" id="XP_014144843.1">
    <property type="nucleotide sequence ID" value="XM_014289368.1"/>
</dbReference>
<keyword evidence="2" id="KW-0812">Transmembrane</keyword>
<feature type="transmembrane region" description="Helical" evidence="2">
    <location>
        <begin position="12"/>
        <end position="30"/>
    </location>
</feature>
<evidence type="ECO:0000256" key="1">
    <source>
        <dbReference type="SAM" id="MobiDB-lite"/>
    </source>
</evidence>
<proteinExistence type="predicted"/>
<feature type="region of interest" description="Disordered" evidence="1">
    <location>
        <begin position="90"/>
        <end position="118"/>
    </location>
</feature>
<reference evidence="3 4" key="1">
    <citation type="submission" date="2011-02" db="EMBL/GenBank/DDBJ databases">
        <title>The Genome Sequence of Sphaeroforma arctica JP610.</title>
        <authorList>
            <consortium name="The Broad Institute Genome Sequencing Platform"/>
            <person name="Russ C."/>
            <person name="Cuomo C."/>
            <person name="Young S.K."/>
            <person name="Zeng Q."/>
            <person name="Gargeya S."/>
            <person name="Alvarado L."/>
            <person name="Berlin A."/>
            <person name="Chapman S.B."/>
            <person name="Chen Z."/>
            <person name="Freedman E."/>
            <person name="Gellesch M."/>
            <person name="Goldberg J."/>
            <person name="Griggs A."/>
            <person name="Gujja S."/>
            <person name="Heilman E."/>
            <person name="Heiman D."/>
            <person name="Howarth C."/>
            <person name="Mehta T."/>
            <person name="Neiman D."/>
            <person name="Pearson M."/>
            <person name="Roberts A."/>
            <person name="Saif S."/>
            <person name="Shea T."/>
            <person name="Shenoy N."/>
            <person name="Sisk P."/>
            <person name="Stolte C."/>
            <person name="Sykes S."/>
            <person name="White J."/>
            <person name="Yandava C."/>
            <person name="Burger G."/>
            <person name="Gray M.W."/>
            <person name="Holland P.W.H."/>
            <person name="King N."/>
            <person name="Lang F.B.F."/>
            <person name="Roger A.J."/>
            <person name="Ruiz-Trillo I."/>
            <person name="Haas B."/>
            <person name="Nusbaum C."/>
            <person name="Birren B."/>
        </authorList>
    </citation>
    <scope>NUCLEOTIDE SEQUENCE [LARGE SCALE GENOMIC DNA]</scope>
    <source>
        <strain evidence="3 4">JP610</strain>
    </source>
</reference>
<keyword evidence="2" id="KW-1133">Transmembrane helix</keyword>
<feature type="non-terminal residue" evidence="3">
    <location>
        <position position="118"/>
    </location>
</feature>
<protein>
    <submittedName>
        <fullName evidence="3">Uncharacterized protein</fullName>
    </submittedName>
</protein>